<reference evidence="3 4" key="1">
    <citation type="submission" date="2018-08" db="EMBL/GenBank/DDBJ databases">
        <title>Actinomadura spongicola sp. nov., isolated from marine sponge Leucetta chagosensis.</title>
        <authorList>
            <person name="Li L."/>
            <person name="Lin H.W."/>
        </authorList>
    </citation>
    <scope>NUCLEOTIDE SEQUENCE [LARGE SCALE GENOMIC DNA]</scope>
    <source>
        <strain evidence="3 4">LHW52907</strain>
    </source>
</reference>
<dbReference type="Proteomes" id="UP000262882">
    <property type="component" value="Unassembled WGS sequence"/>
</dbReference>
<dbReference type="SUPFAM" id="SSF51197">
    <property type="entry name" value="Clavaminate synthase-like"/>
    <property type="match status" value="1"/>
</dbReference>
<evidence type="ECO:0000313" key="4">
    <source>
        <dbReference type="Proteomes" id="UP000262882"/>
    </source>
</evidence>
<keyword evidence="3" id="KW-0223">Dioxygenase</keyword>
<keyword evidence="3" id="KW-0560">Oxidoreductase</keyword>
<dbReference type="GO" id="GO:0005506">
    <property type="term" value="F:iron ion binding"/>
    <property type="evidence" value="ECO:0007669"/>
    <property type="project" value="UniProtKB-ARBA"/>
</dbReference>
<evidence type="ECO:0000256" key="2">
    <source>
        <dbReference type="ARBA" id="ARBA00023004"/>
    </source>
</evidence>
<protein>
    <submittedName>
        <fullName evidence="3">Phytanoyl-CoA dioxygenase family protein</fullName>
    </submittedName>
</protein>
<dbReference type="EMBL" id="QVNQ01000001">
    <property type="protein sequence ID" value="RFS87380.1"/>
    <property type="molecule type" value="Genomic_DNA"/>
</dbReference>
<dbReference type="AlphaFoldDB" id="A0A372GPU3"/>
<proteinExistence type="predicted"/>
<keyword evidence="4" id="KW-1185">Reference proteome</keyword>
<gene>
    <name evidence="3" type="ORF">D0T12_03895</name>
</gene>
<dbReference type="PANTHER" id="PTHR20883:SF15">
    <property type="entry name" value="PHYTANOYL-COA DIOXYGENASE DOMAIN-CONTAINING PROTEIN 1"/>
    <property type="match status" value="1"/>
</dbReference>
<dbReference type="GO" id="GO:0016706">
    <property type="term" value="F:2-oxoglutarate-dependent dioxygenase activity"/>
    <property type="evidence" value="ECO:0007669"/>
    <property type="project" value="UniProtKB-ARBA"/>
</dbReference>
<evidence type="ECO:0000256" key="1">
    <source>
        <dbReference type="ARBA" id="ARBA00022723"/>
    </source>
</evidence>
<comment type="caution">
    <text evidence="3">The sequence shown here is derived from an EMBL/GenBank/DDBJ whole genome shotgun (WGS) entry which is preliminary data.</text>
</comment>
<dbReference type="RefSeq" id="WP_117397828.1">
    <property type="nucleotide sequence ID" value="NZ_QVNQ01000001.1"/>
</dbReference>
<dbReference type="PANTHER" id="PTHR20883">
    <property type="entry name" value="PHYTANOYL-COA DIOXYGENASE DOMAIN CONTAINING 1"/>
    <property type="match status" value="1"/>
</dbReference>
<dbReference type="Pfam" id="PF05721">
    <property type="entry name" value="PhyH"/>
    <property type="match status" value="1"/>
</dbReference>
<keyword evidence="2" id="KW-0408">Iron</keyword>
<dbReference type="Gene3D" id="2.60.120.620">
    <property type="entry name" value="q2cbj1_9rhob like domain"/>
    <property type="match status" value="1"/>
</dbReference>
<sequence>MALTTLPASAGADDVIEVLERDGGVIVENFVDEQTRAGLEGDLRPILDDLGFGQDDYFSGTRTRRLGALFKHTGHAPAIVRQSHFRAAAEHFLCLPEHIYLGTDRVTTVPTVQVGVTQAIDIHPGEGRQPLHRDDTVWQWRHPEGGRQARVQVMVAVTEFTAANGGTLVIPGSHKWDDERAPKAEEAVPTEMAAGSGLIWLGGTYHAGGTNRTDSSRFGITVTLDLSYLRQEENHYLSLTLDEVRALPDDIRRLIGYQASEPTCGWIEKDGIMRDPHFLFEDGEPGSAQVSMGRRESV</sequence>
<keyword evidence="1" id="KW-0479">Metal-binding</keyword>
<accession>A0A372GPU3</accession>
<dbReference type="InterPro" id="IPR008775">
    <property type="entry name" value="Phytyl_CoA_dOase-like"/>
</dbReference>
<organism evidence="3 4">
    <name type="scientific">Actinomadura spongiicola</name>
    <dbReference type="NCBI Taxonomy" id="2303421"/>
    <lineage>
        <taxon>Bacteria</taxon>
        <taxon>Bacillati</taxon>
        <taxon>Actinomycetota</taxon>
        <taxon>Actinomycetes</taxon>
        <taxon>Streptosporangiales</taxon>
        <taxon>Thermomonosporaceae</taxon>
        <taxon>Actinomadura</taxon>
    </lineage>
</organism>
<dbReference type="OrthoDB" id="9796766at2"/>
<name>A0A372GPU3_9ACTN</name>
<evidence type="ECO:0000313" key="3">
    <source>
        <dbReference type="EMBL" id="RFS87380.1"/>
    </source>
</evidence>